<keyword evidence="3 7" id="KW-0645">Protease</keyword>
<dbReference type="Proteomes" id="UP000800093">
    <property type="component" value="Unassembled WGS sequence"/>
</dbReference>
<evidence type="ECO:0000256" key="8">
    <source>
        <dbReference type="SAM" id="MobiDB-lite"/>
    </source>
</evidence>
<feature type="site" description="Important for enzyme activity" evidence="7">
    <location>
        <position position="353"/>
    </location>
</feature>
<evidence type="ECO:0000256" key="2">
    <source>
        <dbReference type="ARBA" id="ARBA00012759"/>
    </source>
</evidence>
<dbReference type="GO" id="GO:0006511">
    <property type="term" value="P:ubiquitin-dependent protein catabolic process"/>
    <property type="evidence" value="ECO:0007669"/>
    <property type="project" value="UniProtKB-UniRule"/>
</dbReference>
<evidence type="ECO:0000256" key="4">
    <source>
        <dbReference type="ARBA" id="ARBA00022786"/>
    </source>
</evidence>
<feature type="compositionally biased region" description="Basic residues" evidence="8">
    <location>
        <begin position="1"/>
        <end position="19"/>
    </location>
</feature>
<dbReference type="GO" id="GO:0005737">
    <property type="term" value="C:cytoplasm"/>
    <property type="evidence" value="ECO:0007669"/>
    <property type="project" value="TreeGrafter"/>
</dbReference>
<dbReference type="InterPro" id="IPR038765">
    <property type="entry name" value="Papain-like_cys_pep_sf"/>
</dbReference>
<reference evidence="11" key="1">
    <citation type="journal article" date="2020" name="Stud. Mycol.">
        <title>101 Dothideomycetes genomes: A test case for predicting lifestyles and emergence of pathogens.</title>
        <authorList>
            <person name="Haridas S."/>
            <person name="Albert R."/>
            <person name="Binder M."/>
            <person name="Bloem J."/>
            <person name="LaButti K."/>
            <person name="Salamov A."/>
            <person name="Andreopoulos B."/>
            <person name="Baker S."/>
            <person name="Barry K."/>
            <person name="Bills G."/>
            <person name="Bluhm B."/>
            <person name="Cannon C."/>
            <person name="Castanera R."/>
            <person name="Culley D."/>
            <person name="Daum C."/>
            <person name="Ezra D."/>
            <person name="Gonzalez J."/>
            <person name="Henrissat B."/>
            <person name="Kuo A."/>
            <person name="Liang C."/>
            <person name="Lipzen A."/>
            <person name="Lutzoni F."/>
            <person name="Magnuson J."/>
            <person name="Mondo S."/>
            <person name="Nolan M."/>
            <person name="Ohm R."/>
            <person name="Pangilinan J."/>
            <person name="Park H.-J."/>
            <person name="Ramirez L."/>
            <person name="Alfaro M."/>
            <person name="Sun H."/>
            <person name="Tritt A."/>
            <person name="Yoshinaga Y."/>
            <person name="Zwiers L.-H."/>
            <person name="Turgeon B."/>
            <person name="Goodwin S."/>
            <person name="Spatafora J."/>
            <person name="Crous P."/>
            <person name="Grigoriev I."/>
        </authorList>
    </citation>
    <scope>NUCLEOTIDE SEQUENCE [LARGE SCALE GENOMIC DNA]</scope>
    <source>
        <strain evidence="11">CBS 304.66</strain>
    </source>
</reference>
<comment type="similarity">
    <text evidence="7">Belongs to the peptidase C12 family.</text>
</comment>
<evidence type="ECO:0000313" key="11">
    <source>
        <dbReference type="Proteomes" id="UP000800093"/>
    </source>
</evidence>
<dbReference type="PANTHER" id="PTHR10589">
    <property type="entry name" value="UBIQUITIN CARBOXYL-TERMINAL HYDROLASE"/>
    <property type="match status" value="1"/>
</dbReference>
<keyword evidence="11" id="KW-1185">Reference proteome</keyword>
<feature type="active site" description="Proton donor" evidence="7">
    <location>
        <position position="338"/>
    </location>
</feature>
<dbReference type="Pfam" id="PF01088">
    <property type="entry name" value="Peptidase_C12"/>
    <property type="match status" value="1"/>
</dbReference>
<evidence type="ECO:0000256" key="1">
    <source>
        <dbReference type="ARBA" id="ARBA00000707"/>
    </source>
</evidence>
<evidence type="ECO:0000256" key="3">
    <source>
        <dbReference type="ARBA" id="ARBA00022670"/>
    </source>
</evidence>
<dbReference type="EMBL" id="ML986600">
    <property type="protein sequence ID" value="KAF2266238.1"/>
    <property type="molecule type" value="Genomic_DNA"/>
</dbReference>
<evidence type="ECO:0000256" key="6">
    <source>
        <dbReference type="ARBA" id="ARBA00022807"/>
    </source>
</evidence>
<gene>
    <name evidence="10" type="ORF">CC78DRAFT_531879</name>
</gene>
<feature type="site" description="Transition state stabilizer" evidence="7">
    <location>
        <position position="225"/>
    </location>
</feature>
<comment type="caution">
    <text evidence="10">The sequence shown here is derived from an EMBL/GenBank/DDBJ whole genome shotgun (WGS) entry which is preliminary data.</text>
</comment>
<dbReference type="GO" id="GO:0016579">
    <property type="term" value="P:protein deubiquitination"/>
    <property type="evidence" value="ECO:0007669"/>
    <property type="project" value="TreeGrafter"/>
</dbReference>
<protein>
    <recommendedName>
        <fullName evidence="2 7">ubiquitinyl hydrolase 1</fullName>
        <ecNumber evidence="2 7">3.4.19.12</ecNumber>
    </recommendedName>
</protein>
<evidence type="ECO:0000256" key="7">
    <source>
        <dbReference type="PROSITE-ProRule" id="PRU01393"/>
    </source>
</evidence>
<keyword evidence="4 7" id="KW-0833">Ubl conjugation pathway</keyword>
<dbReference type="InterPro" id="IPR001578">
    <property type="entry name" value="Peptidase_C12_UCH"/>
</dbReference>
<dbReference type="SUPFAM" id="SSF54001">
    <property type="entry name" value="Cysteine proteinases"/>
    <property type="match status" value="1"/>
</dbReference>
<sequence>MAKTKKASTKPKSKATRKAHHEEPATKAIKSPENIIENIGNKAPISAVSETPDFQPANPSSASARITAASDDEDDNPPKKPKLSPGSTEKHYDPEDEGDMCGVSQKRDSHHEGSQPEGNQGHDTKNDSPRSERFPNSPGMPATGLNKKTWQGFCEIECDPAYFAVMVHEMGATAVTVREVFALDEDSLSRLPQPIYGFILLFRARSVATGDQEDECPKGVWFANQLPAQNSCATLAMLNILMNIPDLDIGDHLQQFKEFTADFTPYARGEALSSFSFVKRIHNSFAKKMDMLEADKHLAAQVSRKSHIPSRISPKKNDHTYRDYDEDLDEDFEENAHHFIAFLPIDGIVWKLDGMDAFPISLGPYDEVNGKDWKTIASDTITDVMQSGGDDYSIIALAQAPLVGARRELCINTKTFKQVIGRLDTLDPSWTAFTTDENGDAEEPLSPSFFAAYGIEQWQYDDAKIPESLINIVDSEELDELVLRRMDLVAEKHALVSKIQAEEADEEEENAKAERRRWDYGSLIKRWLEMLAENGWLEQHLDHFMPEEKLRESLDKMAKKGGE</sequence>
<dbReference type="PROSITE" id="PS52048">
    <property type="entry name" value="UCH_DOMAIN"/>
    <property type="match status" value="1"/>
</dbReference>
<dbReference type="InterPro" id="IPR036959">
    <property type="entry name" value="Peptidase_C12_UCH_sf"/>
</dbReference>
<dbReference type="EC" id="3.4.19.12" evidence="2 7"/>
<feature type="compositionally biased region" description="Basic and acidic residues" evidence="8">
    <location>
        <begin position="105"/>
        <end position="133"/>
    </location>
</feature>
<feature type="region of interest" description="Disordered" evidence="8">
    <location>
        <begin position="1"/>
        <end position="144"/>
    </location>
</feature>
<name>A0A9P4KEJ4_9PLEO</name>
<keyword evidence="5 7" id="KW-0378">Hydrolase</keyword>
<evidence type="ECO:0000256" key="5">
    <source>
        <dbReference type="ARBA" id="ARBA00022801"/>
    </source>
</evidence>
<evidence type="ECO:0000259" key="9">
    <source>
        <dbReference type="PROSITE" id="PS52048"/>
    </source>
</evidence>
<dbReference type="GO" id="GO:0004843">
    <property type="term" value="F:cysteine-type deubiquitinase activity"/>
    <property type="evidence" value="ECO:0007669"/>
    <property type="project" value="UniProtKB-UniRule"/>
</dbReference>
<dbReference type="OrthoDB" id="1924260at2759"/>
<comment type="catalytic activity">
    <reaction evidence="1 7">
        <text>Thiol-dependent hydrolysis of ester, thioester, amide, peptide and isopeptide bonds formed by the C-terminal Gly of ubiquitin (a 76-residue protein attached to proteins as an intracellular targeting signal).</text>
        <dbReference type="EC" id="3.4.19.12"/>
    </reaction>
</comment>
<dbReference type="FunFam" id="3.40.532.10:FF:000010">
    <property type="entry name" value="Ubiquitin carboxyl-terminal hydrolase"/>
    <property type="match status" value="1"/>
</dbReference>
<feature type="domain" description="UCH catalytic" evidence="9">
    <location>
        <begin position="152"/>
        <end position="399"/>
    </location>
</feature>
<dbReference type="Gene3D" id="3.40.532.10">
    <property type="entry name" value="Peptidase C12, ubiquitin carboxyl-terminal hydrolase"/>
    <property type="match status" value="1"/>
</dbReference>
<dbReference type="AlphaFoldDB" id="A0A9P4KEJ4"/>
<evidence type="ECO:0000313" key="10">
    <source>
        <dbReference type="EMBL" id="KAF2266238.1"/>
    </source>
</evidence>
<dbReference type="PANTHER" id="PTHR10589:SF29">
    <property type="entry name" value="UBIQUITIN CARBOXYL-TERMINAL HYDROLASE"/>
    <property type="match status" value="1"/>
</dbReference>
<proteinExistence type="inferred from homology"/>
<organism evidence="10 11">
    <name type="scientific">Lojkania enalia</name>
    <dbReference type="NCBI Taxonomy" id="147567"/>
    <lineage>
        <taxon>Eukaryota</taxon>
        <taxon>Fungi</taxon>
        <taxon>Dikarya</taxon>
        <taxon>Ascomycota</taxon>
        <taxon>Pezizomycotina</taxon>
        <taxon>Dothideomycetes</taxon>
        <taxon>Pleosporomycetidae</taxon>
        <taxon>Pleosporales</taxon>
        <taxon>Pleosporales incertae sedis</taxon>
        <taxon>Lojkania</taxon>
    </lineage>
</organism>
<feature type="active site" description="Nucleophile" evidence="7">
    <location>
        <position position="232"/>
    </location>
</feature>
<keyword evidence="6 7" id="KW-0788">Thiol protease</keyword>
<accession>A0A9P4KEJ4</accession>